<dbReference type="InterPro" id="IPR016181">
    <property type="entry name" value="Acyl_CoA_acyltransferase"/>
</dbReference>
<evidence type="ECO:0000259" key="3">
    <source>
        <dbReference type="PROSITE" id="PS51186"/>
    </source>
</evidence>
<dbReference type="Proteomes" id="UP001174694">
    <property type="component" value="Unassembled WGS sequence"/>
</dbReference>
<dbReference type="Gene3D" id="3.40.630.30">
    <property type="match status" value="1"/>
</dbReference>
<dbReference type="PROSITE" id="PS51186">
    <property type="entry name" value="GNAT"/>
    <property type="match status" value="1"/>
</dbReference>
<dbReference type="PANTHER" id="PTHR43877:SF2">
    <property type="entry name" value="AMINOALKYLPHOSPHONATE N-ACETYLTRANSFERASE-RELATED"/>
    <property type="match status" value="1"/>
</dbReference>
<dbReference type="SUPFAM" id="SSF55729">
    <property type="entry name" value="Acyl-CoA N-acyltransferases (Nat)"/>
    <property type="match status" value="1"/>
</dbReference>
<gene>
    <name evidence="4" type="ORF">NKR23_g1465</name>
</gene>
<comment type="caution">
    <text evidence="4">The sequence shown here is derived from an EMBL/GenBank/DDBJ whole genome shotgun (WGS) entry which is preliminary data.</text>
</comment>
<dbReference type="AlphaFoldDB" id="A0AA38RSW7"/>
<name>A0AA38RSW7_9PEZI</name>
<keyword evidence="2" id="KW-0012">Acyltransferase</keyword>
<dbReference type="EMBL" id="JANBVO010000002">
    <property type="protein sequence ID" value="KAJ9156163.1"/>
    <property type="molecule type" value="Genomic_DNA"/>
</dbReference>
<dbReference type="CDD" id="cd04301">
    <property type="entry name" value="NAT_SF"/>
    <property type="match status" value="1"/>
</dbReference>
<evidence type="ECO:0000313" key="5">
    <source>
        <dbReference type="Proteomes" id="UP001174694"/>
    </source>
</evidence>
<proteinExistence type="predicted"/>
<dbReference type="InterPro" id="IPR000182">
    <property type="entry name" value="GNAT_dom"/>
</dbReference>
<protein>
    <submittedName>
        <fullName evidence="4">Acetyltransferase</fullName>
    </submittedName>
</protein>
<organism evidence="4 5">
    <name type="scientific">Pleurostoma richardsiae</name>
    <dbReference type="NCBI Taxonomy" id="41990"/>
    <lineage>
        <taxon>Eukaryota</taxon>
        <taxon>Fungi</taxon>
        <taxon>Dikarya</taxon>
        <taxon>Ascomycota</taxon>
        <taxon>Pezizomycotina</taxon>
        <taxon>Sordariomycetes</taxon>
        <taxon>Sordariomycetidae</taxon>
        <taxon>Calosphaeriales</taxon>
        <taxon>Pleurostomataceae</taxon>
        <taxon>Pleurostoma</taxon>
    </lineage>
</organism>
<evidence type="ECO:0000256" key="1">
    <source>
        <dbReference type="ARBA" id="ARBA00022679"/>
    </source>
</evidence>
<reference evidence="4" key="1">
    <citation type="submission" date="2022-07" db="EMBL/GenBank/DDBJ databases">
        <title>Fungi with potential for degradation of polypropylene.</title>
        <authorList>
            <person name="Gostincar C."/>
        </authorList>
    </citation>
    <scope>NUCLEOTIDE SEQUENCE</scope>
    <source>
        <strain evidence="4">EXF-13308</strain>
    </source>
</reference>
<dbReference type="Pfam" id="PF00583">
    <property type="entry name" value="Acetyltransf_1"/>
    <property type="match status" value="1"/>
</dbReference>
<accession>A0AA38RSW7</accession>
<dbReference type="GO" id="GO:0016747">
    <property type="term" value="F:acyltransferase activity, transferring groups other than amino-acyl groups"/>
    <property type="evidence" value="ECO:0007669"/>
    <property type="project" value="InterPro"/>
</dbReference>
<dbReference type="InterPro" id="IPR050832">
    <property type="entry name" value="Bact_Acetyltransf"/>
</dbReference>
<sequence>MAVSKLSFRKATPADVQAILPLVRSAYRGDDSRAGWTTEADLVADERIDAAGVLVKINEPNGALLLAYDDAGSLVACCEVLGKPSSGVAYFGLFAVTPRLQGGGIGRQVLEEAERFAREAWGVSTMEMCVIWTREELIAWYGRRGYRRTGETRPFPYKELVNGVALRDDLHFEVLEKDLEGVKADA</sequence>
<evidence type="ECO:0000256" key="2">
    <source>
        <dbReference type="ARBA" id="ARBA00023315"/>
    </source>
</evidence>
<feature type="domain" description="N-acetyltransferase" evidence="3">
    <location>
        <begin position="6"/>
        <end position="173"/>
    </location>
</feature>
<dbReference type="PANTHER" id="PTHR43877">
    <property type="entry name" value="AMINOALKYLPHOSPHONATE N-ACETYLTRANSFERASE-RELATED-RELATED"/>
    <property type="match status" value="1"/>
</dbReference>
<evidence type="ECO:0000313" key="4">
    <source>
        <dbReference type="EMBL" id="KAJ9156163.1"/>
    </source>
</evidence>
<keyword evidence="1" id="KW-0808">Transferase</keyword>
<keyword evidence="5" id="KW-1185">Reference proteome</keyword>